<feature type="chain" id="PRO_5008521299" description="Merozoite TRAP-like protein" evidence="3">
    <location>
        <begin position="22"/>
        <end position="372"/>
    </location>
</feature>
<dbReference type="EMBL" id="CP016244">
    <property type="protein sequence ID" value="ANQ07084.1"/>
    <property type="molecule type" value="Genomic_DNA"/>
</dbReference>
<protein>
    <recommendedName>
        <fullName evidence="6">Merozoite TRAP-like protein</fullName>
    </recommendedName>
</protein>
<keyword evidence="2" id="KW-1133">Transmembrane helix</keyword>
<accession>A0A1B1DWF6</accession>
<feature type="region of interest" description="Disordered" evidence="1">
    <location>
        <begin position="249"/>
        <end position="300"/>
    </location>
</feature>
<evidence type="ECO:0000313" key="5">
    <source>
        <dbReference type="Proteomes" id="UP000092716"/>
    </source>
</evidence>
<dbReference type="RefSeq" id="XP_019913779.1">
    <property type="nucleotide sequence ID" value="XM_020058226.1"/>
</dbReference>
<dbReference type="GeneID" id="30908143"/>
<dbReference type="Proteomes" id="UP000092716">
    <property type="component" value="Chromosome 6"/>
</dbReference>
<evidence type="ECO:0000256" key="2">
    <source>
        <dbReference type="SAM" id="Phobius"/>
    </source>
</evidence>
<dbReference type="OrthoDB" id="383129at2759"/>
<name>A0A1B1DWF6_9APIC</name>
<feature type="compositionally biased region" description="Low complexity" evidence="1">
    <location>
        <begin position="95"/>
        <end position="105"/>
    </location>
</feature>
<organism evidence="4 5">
    <name type="scientific">Plasmodium coatneyi</name>
    <dbReference type="NCBI Taxonomy" id="208452"/>
    <lineage>
        <taxon>Eukaryota</taxon>
        <taxon>Sar</taxon>
        <taxon>Alveolata</taxon>
        <taxon>Apicomplexa</taxon>
        <taxon>Aconoidasida</taxon>
        <taxon>Haemosporida</taxon>
        <taxon>Plasmodiidae</taxon>
        <taxon>Plasmodium</taxon>
    </lineage>
</organism>
<proteinExistence type="predicted"/>
<evidence type="ECO:0000256" key="1">
    <source>
        <dbReference type="SAM" id="MobiDB-lite"/>
    </source>
</evidence>
<feature type="compositionally biased region" description="Acidic residues" evidence="1">
    <location>
        <begin position="113"/>
        <end position="131"/>
    </location>
</feature>
<feature type="compositionally biased region" description="Polar residues" evidence="1">
    <location>
        <begin position="133"/>
        <end position="142"/>
    </location>
</feature>
<feature type="region of interest" description="Disordered" evidence="1">
    <location>
        <begin position="92"/>
        <end position="156"/>
    </location>
</feature>
<keyword evidence="5" id="KW-1185">Reference proteome</keyword>
<dbReference type="KEGG" id="pcot:PCOAH_00014170"/>
<keyword evidence="2" id="KW-0812">Transmembrane</keyword>
<feature type="region of interest" description="Disordered" evidence="1">
    <location>
        <begin position="181"/>
        <end position="230"/>
    </location>
</feature>
<sequence length="372" mass="41956">MASFKSLVLNIFFFSFIQISCERIKDNRCEQWDSWSHCKDGISTRICLTDKSITDKTTCKMCDIWGEWSACKNGKRHRKIVNCPFIREDQDCDPNNSNEENARNNTTIYFNNDDYDDEHEDSFEETLEEESNLPVTGDSSQPVFLEGDLHGEGKQQGMGESFVHVDQADAIAQEHNEVLTDATPSEASPPAGDANHPNEDEVHEPHNNSDEAQTNEAHPSSHNLADDQIDAAPISRPKRAKNFRDHKFEDFSSTSGEGQNKNHAGENTHQNSFNEQQENHHDEHSKNEWKKKHNAGAGSGGAPKFNQTYIASGMGLLFLLSGSAASYALYNGKYKQLTEDGKSENFEVIFNEDMKARDNSKSMYEDEFWALG</sequence>
<feature type="transmembrane region" description="Helical" evidence="2">
    <location>
        <begin position="309"/>
        <end position="330"/>
    </location>
</feature>
<feature type="compositionally biased region" description="Basic and acidic residues" evidence="1">
    <location>
        <begin position="196"/>
        <end position="209"/>
    </location>
</feature>
<keyword evidence="3" id="KW-0732">Signal</keyword>
<evidence type="ECO:0000313" key="4">
    <source>
        <dbReference type="EMBL" id="ANQ07084.1"/>
    </source>
</evidence>
<feature type="compositionally biased region" description="Polar residues" evidence="1">
    <location>
        <begin position="251"/>
        <end position="276"/>
    </location>
</feature>
<dbReference type="VEuPathDB" id="PlasmoDB:PCOAH_00014170"/>
<feature type="signal peptide" evidence="3">
    <location>
        <begin position="1"/>
        <end position="21"/>
    </location>
</feature>
<keyword evidence="2" id="KW-0472">Membrane</keyword>
<dbReference type="AlphaFoldDB" id="A0A1B1DWF6"/>
<feature type="compositionally biased region" description="Basic and acidic residues" evidence="1">
    <location>
        <begin position="277"/>
        <end position="288"/>
    </location>
</feature>
<gene>
    <name evidence="4" type="ORF">PCOAH_00014170</name>
</gene>
<evidence type="ECO:0000256" key="3">
    <source>
        <dbReference type="SAM" id="SignalP"/>
    </source>
</evidence>
<evidence type="ECO:0008006" key="6">
    <source>
        <dbReference type="Google" id="ProtNLM"/>
    </source>
</evidence>
<feature type="compositionally biased region" description="Polar residues" evidence="1">
    <location>
        <begin position="210"/>
        <end position="223"/>
    </location>
</feature>
<reference evidence="5" key="1">
    <citation type="submission" date="2016-06" db="EMBL/GenBank/DDBJ databases">
        <title>First high quality genome sequence of Plasmodium coatneyi using continuous long reads from single molecule, real-time sequencing.</title>
        <authorList>
            <person name="Chien J.-T."/>
            <person name="Pakala S.B."/>
            <person name="Geraldo J.A."/>
            <person name="Lapp S.A."/>
            <person name="Barnwell J.W."/>
            <person name="Kissinger J.C."/>
            <person name="Galinski M.R."/>
            <person name="Humphrey J.C."/>
        </authorList>
    </citation>
    <scope>NUCLEOTIDE SEQUENCE [LARGE SCALE GENOMIC DNA]</scope>
    <source>
        <strain evidence="5">Hackeri</strain>
    </source>
</reference>